<comment type="caution">
    <text evidence="1">The sequence shown here is derived from an EMBL/GenBank/DDBJ whole genome shotgun (WGS) entry which is preliminary data.</text>
</comment>
<proteinExistence type="predicted"/>
<dbReference type="AlphaFoldDB" id="A0A1Q5T5S4"/>
<dbReference type="EMBL" id="MNBE01000702">
    <property type="protein sequence ID" value="OKO95548.1"/>
    <property type="molecule type" value="Genomic_DNA"/>
</dbReference>
<accession>A0A1Q5T5S4</accession>
<keyword evidence="2" id="KW-1185">Reference proteome</keyword>
<gene>
    <name evidence="1" type="ORF">PENSUB_11060</name>
</gene>
<name>A0A1Q5T5S4_9EURO</name>
<protein>
    <submittedName>
        <fullName evidence="1">Uncharacterized protein</fullName>
    </submittedName>
</protein>
<sequence>MESLIRIPVISHLEIDVACKYTVDAADAVEVAEFDVLGMKNDYPMDTLALFVGPYPSMD</sequence>
<dbReference type="Proteomes" id="UP000186955">
    <property type="component" value="Unassembled WGS sequence"/>
</dbReference>
<organism evidence="1 2">
    <name type="scientific">Penicillium subrubescens</name>
    <dbReference type="NCBI Taxonomy" id="1316194"/>
    <lineage>
        <taxon>Eukaryota</taxon>
        <taxon>Fungi</taxon>
        <taxon>Dikarya</taxon>
        <taxon>Ascomycota</taxon>
        <taxon>Pezizomycotina</taxon>
        <taxon>Eurotiomycetes</taxon>
        <taxon>Eurotiomycetidae</taxon>
        <taxon>Eurotiales</taxon>
        <taxon>Aspergillaceae</taxon>
        <taxon>Penicillium</taxon>
    </lineage>
</organism>
<evidence type="ECO:0000313" key="1">
    <source>
        <dbReference type="EMBL" id="OKO95548.1"/>
    </source>
</evidence>
<reference evidence="1 2" key="1">
    <citation type="submission" date="2016-10" db="EMBL/GenBank/DDBJ databases">
        <title>Genome sequence of the ascomycete fungus Penicillium subrubescens.</title>
        <authorList>
            <person name="De Vries R.P."/>
            <person name="Peng M."/>
            <person name="Dilokpimol A."/>
            <person name="Hilden K."/>
            <person name="Makela M.R."/>
            <person name="Grigoriev I."/>
            <person name="Riley R."/>
            <person name="Granchi Z."/>
        </authorList>
    </citation>
    <scope>NUCLEOTIDE SEQUENCE [LARGE SCALE GENOMIC DNA]</scope>
    <source>
        <strain evidence="1 2">CBS 132785</strain>
    </source>
</reference>
<evidence type="ECO:0000313" key="2">
    <source>
        <dbReference type="Proteomes" id="UP000186955"/>
    </source>
</evidence>